<dbReference type="STRING" id="762211.BSTEL_0736"/>
<dbReference type="Pfam" id="PF13240">
    <property type="entry name" value="Zn_Ribbon_1"/>
    <property type="match status" value="1"/>
</dbReference>
<organism evidence="4 5">
    <name type="scientific">Bifidobacterium stellenboschense</name>
    <dbReference type="NCBI Taxonomy" id="762211"/>
    <lineage>
        <taxon>Bacteria</taxon>
        <taxon>Bacillati</taxon>
        <taxon>Actinomycetota</taxon>
        <taxon>Actinomycetes</taxon>
        <taxon>Bifidobacteriales</taxon>
        <taxon>Bifidobacteriaceae</taxon>
        <taxon>Bifidobacterium</taxon>
    </lineage>
</organism>
<feature type="compositionally biased region" description="Low complexity" evidence="1">
    <location>
        <begin position="138"/>
        <end position="148"/>
    </location>
</feature>
<comment type="caution">
    <text evidence="4">The sequence shown here is derived from an EMBL/GenBank/DDBJ whole genome shotgun (WGS) entry which is preliminary data.</text>
</comment>
<dbReference type="Proteomes" id="UP000029004">
    <property type="component" value="Unassembled WGS sequence"/>
</dbReference>
<protein>
    <recommendedName>
        <fullName evidence="3">Zinc-ribbon domain-containing protein</fullName>
    </recommendedName>
</protein>
<feature type="domain" description="Zinc-ribbon" evidence="3">
    <location>
        <begin position="3"/>
        <end position="23"/>
    </location>
</feature>
<keyword evidence="2" id="KW-0812">Transmembrane</keyword>
<feature type="region of interest" description="Disordered" evidence="1">
    <location>
        <begin position="134"/>
        <end position="168"/>
    </location>
</feature>
<dbReference type="EMBL" id="JGZP01000011">
    <property type="protein sequence ID" value="KFI97925.1"/>
    <property type="molecule type" value="Genomic_DNA"/>
</dbReference>
<keyword evidence="2" id="KW-0472">Membrane</keyword>
<evidence type="ECO:0000259" key="3">
    <source>
        <dbReference type="Pfam" id="PF13240"/>
    </source>
</evidence>
<reference evidence="4 5" key="1">
    <citation type="submission" date="2014-03" db="EMBL/GenBank/DDBJ databases">
        <title>Genomics of Bifidobacteria.</title>
        <authorList>
            <person name="Ventura M."/>
            <person name="Milani C."/>
            <person name="Lugli G.A."/>
        </authorList>
    </citation>
    <scope>NUCLEOTIDE SEQUENCE [LARGE SCALE GENOMIC DNA]</scope>
    <source>
        <strain evidence="4 5">DSM 23968</strain>
    </source>
</reference>
<feature type="compositionally biased region" description="Gly residues" evidence="1">
    <location>
        <begin position="149"/>
        <end position="159"/>
    </location>
</feature>
<name>A0A087DQX5_9BIFI</name>
<evidence type="ECO:0000313" key="4">
    <source>
        <dbReference type="EMBL" id="KFI97925.1"/>
    </source>
</evidence>
<feature type="compositionally biased region" description="Low complexity" evidence="1">
    <location>
        <begin position="71"/>
        <end position="84"/>
    </location>
</feature>
<gene>
    <name evidence="4" type="ORF">BSTEL_0736</name>
</gene>
<evidence type="ECO:0000313" key="5">
    <source>
        <dbReference type="Proteomes" id="UP000029004"/>
    </source>
</evidence>
<keyword evidence="5" id="KW-1185">Reference proteome</keyword>
<proteinExistence type="predicted"/>
<sequence length="427" mass="44731">MICSRCGATIAAGNRFCTECGQPTQPVGTDADATVVDGARNHYVPAPSPTASTVPNGDRYVYPAPQPAMSPSPTTLSQPQSSQPIRPPMPAATVAKQPWSNGQKMLVAIGAAVAAILLAVGVVFGVSMYRDAHSSPVSTASSSSDGTGSTSGSGSGSGGTTDASCDSTPDMQVVSVERSGNDLVVTILVTSTCSDGSSTRFDDPKARITLKDASGETMADNTFDFSGKRARTVTASGSKVKVTYTPDMCKRSVTDIVDEANDDPSLLIIRYIYRNRGGDSDDSGDSTANDADTAPSSTLKRYENAAGRYAISVPDNFRKTGTTSDGTGFTFAGSGVTITTWRSANTTGSAAGEMARLEADAGVPITYDLNADPSIYVSYYKGGYVYYIKEIVYADHIIGVQLKYSDEHRDVRDPLTEKIPPTLEDLG</sequence>
<evidence type="ECO:0000256" key="2">
    <source>
        <dbReference type="SAM" id="Phobius"/>
    </source>
</evidence>
<dbReference type="InterPro" id="IPR026870">
    <property type="entry name" value="Zinc_ribbon_dom"/>
</dbReference>
<accession>A0A087DQX5</accession>
<dbReference type="AlphaFoldDB" id="A0A087DQX5"/>
<evidence type="ECO:0000256" key="1">
    <source>
        <dbReference type="SAM" id="MobiDB-lite"/>
    </source>
</evidence>
<feature type="transmembrane region" description="Helical" evidence="2">
    <location>
        <begin position="106"/>
        <end position="129"/>
    </location>
</feature>
<keyword evidence="2" id="KW-1133">Transmembrane helix</keyword>
<feature type="region of interest" description="Disordered" evidence="1">
    <location>
        <begin position="46"/>
        <end position="95"/>
    </location>
</feature>